<keyword evidence="2" id="KW-0040">ANK repeat</keyword>
<name>A0A3L8PR15_9GAMM</name>
<dbReference type="SMART" id="SM00248">
    <property type="entry name" value="ANK"/>
    <property type="match status" value="9"/>
</dbReference>
<keyword evidence="4" id="KW-1185">Reference proteome</keyword>
<evidence type="ECO:0000256" key="1">
    <source>
        <dbReference type="ARBA" id="ARBA00022737"/>
    </source>
</evidence>
<keyword evidence="1" id="KW-0677">Repeat</keyword>
<organism evidence="3 4">
    <name type="scientific">Parashewanella curva</name>
    <dbReference type="NCBI Taxonomy" id="2338552"/>
    <lineage>
        <taxon>Bacteria</taxon>
        <taxon>Pseudomonadati</taxon>
        <taxon>Pseudomonadota</taxon>
        <taxon>Gammaproteobacteria</taxon>
        <taxon>Alteromonadales</taxon>
        <taxon>Shewanellaceae</taxon>
        <taxon>Parashewanella</taxon>
    </lineage>
</organism>
<dbReference type="InterPro" id="IPR002110">
    <property type="entry name" value="Ankyrin_rpt"/>
</dbReference>
<dbReference type="SUPFAM" id="SSF48403">
    <property type="entry name" value="Ankyrin repeat"/>
    <property type="match status" value="1"/>
</dbReference>
<comment type="caution">
    <text evidence="3">The sequence shown here is derived from an EMBL/GenBank/DDBJ whole genome shotgun (WGS) entry which is preliminary data.</text>
</comment>
<accession>A0A3L8PR15</accession>
<protein>
    <submittedName>
        <fullName evidence="3">Ankyrin repeat domain-containing protein</fullName>
    </submittedName>
</protein>
<dbReference type="Pfam" id="PF12796">
    <property type="entry name" value="Ank_2"/>
    <property type="match status" value="1"/>
</dbReference>
<dbReference type="PANTHER" id="PTHR24198">
    <property type="entry name" value="ANKYRIN REPEAT AND PROTEIN KINASE DOMAIN-CONTAINING PROTEIN"/>
    <property type="match status" value="1"/>
</dbReference>
<evidence type="ECO:0000313" key="4">
    <source>
        <dbReference type="Proteomes" id="UP000281474"/>
    </source>
</evidence>
<dbReference type="PANTHER" id="PTHR24198:SF165">
    <property type="entry name" value="ANKYRIN REPEAT-CONTAINING PROTEIN-RELATED"/>
    <property type="match status" value="1"/>
</dbReference>
<proteinExistence type="predicted"/>
<dbReference type="Proteomes" id="UP000281474">
    <property type="component" value="Unassembled WGS sequence"/>
</dbReference>
<gene>
    <name evidence="3" type="ORF">D5018_20655</name>
</gene>
<evidence type="ECO:0000256" key="2">
    <source>
        <dbReference type="ARBA" id="ARBA00023043"/>
    </source>
</evidence>
<sequence length="929" mass="106577">MAEGIHPTSLSGSNLDSLSLIGKAETNTRFNLKNHQTFLVSLTPGSLAAHDVFFKFIQQHLCSISVNNLMIAHEYNIETSNTPDDNNTLTVSGLPIDAALIEAIDNAKAQGNRLLDADIFAKNDYSNRLDKLLVYLVEKIIELEITEKEALKFIQAFQQRIVEIDQWQKPMQLRHIGGFPMPVDEGDEWACLSGLYIRFNQFAQNDETNAYKLQLNKWLDDAFIHLSPYMTDGSEVHLVSAIKWVLLGREIENDVHYRLPIHDLVAKDLFDLLTNVAAKYTTPLQMSLELYIQQIEQMMELKQRFYNEETYDENLTSEFSQLQQKLEKDPWTLTLNIPLSKKIVAGDFDLSGAARKHISNLSKRQMEHLLPASRLPLDDFHYLDECTKHPMKLVMDLIDKNYKALAALVTLCMPTVDFRPFLLIELQTSLFNFKNMSLLSFLESQCKESLFVSNWLPFITERLEVCEGHTADCMLLKKFVLGREDAWDEVEETHKEVFLIECINNGASYSIIKRLIEKLHNKNNHFMIKDINWSAWIASEQLVPLLVLLKGHVDLNEVLSTLPSNYFDEGQLIHIASEYKLPELMAYLLAQEGIEVNRLTSNGESALFLCCNEQFEEGVSQLLGYQLEHPNSDTKLDLIDSETECTPLQIACHNRDIEIVRHFLTFYEQRPRKESILWHELEVTSTLLHAACFTGSTWVVRDFSTVLIQNPELIDALYQEDKEDNCTVLHLACQQEQYELVDEILSLSPKFHQMKKLFFYEHKTTLFTPFHQAINLGSLDIVQAFIALYTRDPSIKALFTLKHSESQDTPLQTACSLGHAEIVRELLVFYSKHQILNEVLTLESLESKPSSFYVACHEGYVNIIGEFLDLVDLQNPTIQKYIFGRNKTTQLTPLLAALVNGHVKVMTIFLAITDKHPNLANYNPTKDRF</sequence>
<dbReference type="InterPro" id="IPR036770">
    <property type="entry name" value="Ankyrin_rpt-contain_sf"/>
</dbReference>
<dbReference type="EMBL" id="QZEI01000141">
    <property type="protein sequence ID" value="RLV57795.1"/>
    <property type="molecule type" value="Genomic_DNA"/>
</dbReference>
<reference evidence="3 4" key="1">
    <citation type="submission" date="2018-09" db="EMBL/GenBank/DDBJ databases">
        <title>Phylogeny of the Shewanellaceae, and recommendation for two new genera, Pseudoshewanella and Parashewanella.</title>
        <authorList>
            <person name="Wang G."/>
        </authorList>
    </citation>
    <scope>NUCLEOTIDE SEQUENCE [LARGE SCALE GENOMIC DNA]</scope>
    <source>
        <strain evidence="3 4">C51</strain>
    </source>
</reference>
<dbReference type="OrthoDB" id="5649730at2"/>
<dbReference type="RefSeq" id="WP_121840865.1">
    <property type="nucleotide sequence ID" value="NZ_ML014890.1"/>
</dbReference>
<evidence type="ECO:0000313" key="3">
    <source>
        <dbReference type="EMBL" id="RLV57795.1"/>
    </source>
</evidence>
<dbReference type="Gene3D" id="1.25.40.20">
    <property type="entry name" value="Ankyrin repeat-containing domain"/>
    <property type="match status" value="2"/>
</dbReference>
<dbReference type="AlphaFoldDB" id="A0A3L8PR15"/>